<reference evidence="4 5" key="1">
    <citation type="submission" date="2018-06" db="EMBL/GenBank/DDBJ databases">
        <authorList>
            <consortium name="Pathogen Informatics"/>
            <person name="Doyle S."/>
        </authorList>
    </citation>
    <scope>NUCLEOTIDE SEQUENCE [LARGE SCALE GENOMIC DNA]</scope>
    <source>
        <strain evidence="4 5">NCTC4824</strain>
    </source>
</reference>
<comment type="induction">
    <text evidence="2">Expressed only in the forespore compartment of sporulating cells.</text>
</comment>
<evidence type="ECO:0000256" key="3">
    <source>
        <dbReference type="SAM" id="MobiDB-lite"/>
    </source>
</evidence>
<dbReference type="EMBL" id="LS483476">
    <property type="protein sequence ID" value="SQI59496.1"/>
    <property type="molecule type" value="Genomic_DNA"/>
</dbReference>
<feature type="compositionally biased region" description="Polar residues" evidence="3">
    <location>
        <begin position="1"/>
        <end position="12"/>
    </location>
</feature>
<comment type="similarity">
    <text evidence="2">Belongs to the SspN family.</text>
</comment>
<organism evidence="4 5">
    <name type="scientific">Lederbergia lenta</name>
    <name type="common">Bacillus lentus</name>
    <dbReference type="NCBI Taxonomy" id="1467"/>
    <lineage>
        <taxon>Bacteria</taxon>
        <taxon>Bacillati</taxon>
        <taxon>Bacillota</taxon>
        <taxon>Bacilli</taxon>
        <taxon>Bacillales</taxon>
        <taxon>Bacillaceae</taxon>
        <taxon>Lederbergia</taxon>
    </lineage>
</organism>
<evidence type="ECO:0000256" key="1">
    <source>
        <dbReference type="ARBA" id="ARBA00022969"/>
    </source>
</evidence>
<dbReference type="Proteomes" id="UP000249134">
    <property type="component" value="Chromosome 1"/>
</dbReference>
<name>A0A2X4W5L4_LEDLE</name>
<sequence>MSNPKKSQQNFTPDHLGEKEYASKSNKGKQMANKTDNEPIVIQTKGE</sequence>
<dbReference type="InterPro" id="IPR012612">
    <property type="entry name" value="SASP_SspN"/>
</dbReference>
<dbReference type="GO" id="GO:0030436">
    <property type="term" value="P:asexual sporulation"/>
    <property type="evidence" value="ECO:0007669"/>
    <property type="project" value="UniProtKB-UniRule"/>
</dbReference>
<dbReference type="GO" id="GO:0042601">
    <property type="term" value="C:endospore-forming forespore"/>
    <property type="evidence" value="ECO:0007669"/>
    <property type="project" value="InterPro"/>
</dbReference>
<accession>A0A2X4W5L4</accession>
<gene>
    <name evidence="2 4" type="primary">sspN</name>
    <name evidence="4" type="ORF">NCTC4824_02397</name>
</gene>
<keyword evidence="1 2" id="KW-0749">Sporulation</keyword>
<evidence type="ECO:0000313" key="5">
    <source>
        <dbReference type="Proteomes" id="UP000249134"/>
    </source>
</evidence>
<dbReference type="NCBIfam" id="NF006904">
    <property type="entry name" value="PRK09398.1"/>
    <property type="match status" value="1"/>
</dbReference>
<dbReference type="AlphaFoldDB" id="A0A2X4W5L4"/>
<keyword evidence="5" id="KW-1185">Reference proteome</keyword>
<comment type="subcellular location">
    <subcellularLocation>
        <location evidence="2">Spore core</location>
    </subcellularLocation>
</comment>
<dbReference type="RefSeq" id="WP_066138959.1">
    <property type="nucleotide sequence ID" value="NZ_CBCSGM010000001.1"/>
</dbReference>
<dbReference type="Pfam" id="PF08177">
    <property type="entry name" value="SspN"/>
    <property type="match status" value="1"/>
</dbReference>
<protein>
    <recommendedName>
        <fullName evidence="2">Small, acid-soluble spore protein N</fullName>
        <shortName evidence="2">SASP N</shortName>
    </recommendedName>
</protein>
<dbReference type="GO" id="GO:0030435">
    <property type="term" value="P:sporulation resulting in formation of a cellular spore"/>
    <property type="evidence" value="ECO:0007669"/>
    <property type="project" value="UniProtKB-KW"/>
</dbReference>
<proteinExistence type="evidence at transcript level"/>
<dbReference type="HAMAP" id="MF_01505">
    <property type="entry name" value="SspN"/>
    <property type="match status" value="1"/>
</dbReference>
<dbReference type="KEGG" id="blen:NCTC4824_02397"/>
<feature type="region of interest" description="Disordered" evidence="3">
    <location>
        <begin position="1"/>
        <end position="47"/>
    </location>
</feature>
<dbReference type="STRING" id="1348624.GCA_001591545_01447"/>
<evidence type="ECO:0000256" key="2">
    <source>
        <dbReference type="HAMAP-Rule" id="MF_01505"/>
    </source>
</evidence>
<evidence type="ECO:0000313" key="4">
    <source>
        <dbReference type="EMBL" id="SQI59496.1"/>
    </source>
</evidence>